<name>A0ABV7K7I8_9HYPH</name>
<sequence>MLAHDAVAIPASRACTTPNNHEKAMPITPQGDNEVTAECQYRLHAEGFGRDRARHPTVKERLYEMTEMVDCRISIIQPSTLATELSSTSPISGTV</sequence>
<feature type="region of interest" description="Disordered" evidence="1">
    <location>
        <begin position="1"/>
        <end position="32"/>
    </location>
</feature>
<gene>
    <name evidence="2" type="ORF">ACFOHJ_01765</name>
</gene>
<dbReference type="RefSeq" id="WP_378217852.1">
    <property type="nucleotide sequence ID" value="NZ_JBHRTK010000001.1"/>
</dbReference>
<comment type="caution">
    <text evidence="2">The sequence shown here is derived from an EMBL/GenBank/DDBJ whole genome shotgun (WGS) entry which is preliminary data.</text>
</comment>
<dbReference type="Proteomes" id="UP001595583">
    <property type="component" value="Unassembled WGS sequence"/>
</dbReference>
<evidence type="ECO:0000313" key="3">
    <source>
        <dbReference type="Proteomes" id="UP001595583"/>
    </source>
</evidence>
<evidence type="ECO:0000313" key="2">
    <source>
        <dbReference type="EMBL" id="MFC3204926.1"/>
    </source>
</evidence>
<protein>
    <submittedName>
        <fullName evidence="2">Uncharacterized protein</fullName>
    </submittedName>
</protein>
<evidence type="ECO:0000256" key="1">
    <source>
        <dbReference type="SAM" id="MobiDB-lite"/>
    </source>
</evidence>
<dbReference type="EMBL" id="JBHRTK010000001">
    <property type="protein sequence ID" value="MFC3204926.1"/>
    <property type="molecule type" value="Genomic_DNA"/>
</dbReference>
<reference evidence="3" key="1">
    <citation type="journal article" date="2019" name="Int. J. Syst. Evol. Microbiol.">
        <title>The Global Catalogue of Microorganisms (GCM) 10K type strain sequencing project: providing services to taxonomists for standard genome sequencing and annotation.</title>
        <authorList>
            <consortium name="The Broad Institute Genomics Platform"/>
            <consortium name="The Broad Institute Genome Sequencing Center for Infectious Disease"/>
            <person name="Wu L."/>
            <person name="Ma J."/>
        </authorList>
    </citation>
    <scope>NUCLEOTIDE SEQUENCE [LARGE SCALE GENOMIC DNA]</scope>
    <source>
        <strain evidence="3">KCTC 52165</strain>
    </source>
</reference>
<accession>A0ABV7K7I8</accession>
<keyword evidence="3" id="KW-1185">Reference proteome</keyword>
<proteinExistence type="predicted"/>
<organism evidence="2 3">
    <name type="scientific">Aquamicrobium soli</name>
    <dbReference type="NCBI Taxonomy" id="1811518"/>
    <lineage>
        <taxon>Bacteria</taxon>
        <taxon>Pseudomonadati</taxon>
        <taxon>Pseudomonadota</taxon>
        <taxon>Alphaproteobacteria</taxon>
        <taxon>Hyphomicrobiales</taxon>
        <taxon>Phyllobacteriaceae</taxon>
        <taxon>Aquamicrobium</taxon>
    </lineage>
</organism>